<dbReference type="Pfam" id="PF09250">
    <property type="entry name" value="Prim-Pol"/>
    <property type="match status" value="1"/>
</dbReference>
<sequence length="710" mass="77842">MADTAEPHETPGDVTPEDRLAAAALAYAERGYHVLPVEPNAKGPLTRHGYKDASTDTDQIKAWWTRWPDANIGLALSLSGLVAVDIDAYKDDCEWPTFAVGRDVPATLEQRSARGGTHLIFRAEPGARYRDKPCKGVDGKHQGYILAEPSAFEGGVYRFQNDMTPAQAPEWLKRPERTAAETFGNPNGTSGRSMAEVEEALSHISADVSYDDWYPVLMAIHHEFGDEGVSIADEWSARAPHRYKEGLVYEKFAGFGKSEVSQHAPVTAATLFKLAKEAGADLAALSHKHQAKRVIGLFEVIENPNAIPFPAKYDPDDTALATVFDQIAKRDRAPDVEDGEDVYPVQRISDIITRPSPVFLVKEFLPKEGVGILFGPSGSKKSFMAFDLAMSIVHEFKEWHGRRIKPAGDGSVIYIAGEGSSGLKPRIKAWLQARGVTDYQDEKLFVIDMAINFKDSKNIDRLIRTARSLSARPSLIIVDTLSQSMAGADENSQADASLFVNACGRLKRDLGGCVMAVHHPSKNDSKNMRGSGTFGNDVDFTLRMESARGSLEGVITVVKQKDGPENIAYPYRLIHHVLMDEPADEDGEIPSSLVFDHIGTDQIDKGKPDASAQGGPDQAPEVLKLMKADYDAGRGWLYANNVTDRTRRFRYIMARAFDIKADRAKEMVDGWVAEGIVTVETSPGQRAKVLVPQFVPVDPASVFDDVGVFG</sequence>
<dbReference type="Pfam" id="PF13481">
    <property type="entry name" value="AAA_25"/>
    <property type="match status" value="1"/>
</dbReference>
<dbReference type="InterPro" id="IPR014819">
    <property type="entry name" value="PriCT_2"/>
</dbReference>
<evidence type="ECO:0000313" key="3">
    <source>
        <dbReference type="Proteomes" id="UP000199054"/>
    </source>
</evidence>
<dbReference type="SMART" id="SM00943">
    <property type="entry name" value="Prim-Pol"/>
    <property type="match status" value="1"/>
</dbReference>
<protein>
    <submittedName>
        <fullName evidence="2">Primase C terminal 2 (PriCT-2)</fullName>
    </submittedName>
</protein>
<dbReference type="SUPFAM" id="SSF52540">
    <property type="entry name" value="P-loop containing nucleoside triphosphate hydrolases"/>
    <property type="match status" value="1"/>
</dbReference>
<dbReference type="InterPro" id="IPR015330">
    <property type="entry name" value="DNA_primase/pol_bifunc_N"/>
</dbReference>
<proteinExistence type="predicted"/>
<evidence type="ECO:0000259" key="1">
    <source>
        <dbReference type="SMART" id="SM00943"/>
    </source>
</evidence>
<evidence type="ECO:0000313" key="2">
    <source>
        <dbReference type="EMBL" id="SEN42693.1"/>
    </source>
</evidence>
<dbReference type="GO" id="GO:0016817">
    <property type="term" value="F:hydrolase activity, acting on acid anhydrides"/>
    <property type="evidence" value="ECO:0007669"/>
    <property type="project" value="InterPro"/>
</dbReference>
<dbReference type="OrthoDB" id="1496333at2"/>
<dbReference type="AlphaFoldDB" id="A0A1H8GFE7"/>
<organism evidence="2 3">
    <name type="scientific">Paracoccus alcaliphilus</name>
    <dbReference type="NCBI Taxonomy" id="34002"/>
    <lineage>
        <taxon>Bacteria</taxon>
        <taxon>Pseudomonadati</taxon>
        <taxon>Pseudomonadota</taxon>
        <taxon>Alphaproteobacteria</taxon>
        <taxon>Rhodobacterales</taxon>
        <taxon>Paracoccaceae</taxon>
        <taxon>Paracoccus</taxon>
    </lineage>
</organism>
<dbReference type="EMBL" id="FODE01000006">
    <property type="protein sequence ID" value="SEN42693.1"/>
    <property type="molecule type" value="Genomic_DNA"/>
</dbReference>
<gene>
    <name evidence="2" type="ORF">SAMN04489859_1006162</name>
</gene>
<reference evidence="2 3" key="1">
    <citation type="submission" date="2016-10" db="EMBL/GenBank/DDBJ databases">
        <authorList>
            <person name="de Groot N.N."/>
        </authorList>
    </citation>
    <scope>NUCLEOTIDE SEQUENCE [LARGE SCALE GENOMIC DNA]</scope>
    <source>
        <strain evidence="2 3">DSM 8512</strain>
    </source>
</reference>
<keyword evidence="3" id="KW-1185">Reference proteome</keyword>
<dbReference type="Gene3D" id="3.40.50.300">
    <property type="entry name" value="P-loop containing nucleotide triphosphate hydrolases"/>
    <property type="match status" value="1"/>
</dbReference>
<dbReference type="CDD" id="cd04859">
    <property type="entry name" value="Prim_Pol"/>
    <property type="match status" value="1"/>
</dbReference>
<dbReference type="Proteomes" id="UP000199054">
    <property type="component" value="Unassembled WGS sequence"/>
</dbReference>
<dbReference type="InterPro" id="IPR027417">
    <property type="entry name" value="P-loop_NTPase"/>
</dbReference>
<dbReference type="STRING" id="34002.SAMN04489859_1006162"/>
<accession>A0A1H8GFE7</accession>
<dbReference type="SUPFAM" id="SSF56747">
    <property type="entry name" value="Prim-pol domain"/>
    <property type="match status" value="1"/>
</dbReference>
<dbReference type="RefSeq" id="WP_090611063.1">
    <property type="nucleotide sequence ID" value="NZ_CP067124.1"/>
</dbReference>
<name>A0A1H8GFE7_9RHOB</name>
<dbReference type="Pfam" id="PF08707">
    <property type="entry name" value="PriCT_2"/>
    <property type="match status" value="1"/>
</dbReference>
<feature type="domain" description="DNA primase/polymerase bifunctional N-terminal" evidence="1">
    <location>
        <begin position="24"/>
        <end position="172"/>
    </location>
</feature>